<dbReference type="EMBL" id="WLXI01000018">
    <property type="protein sequence ID" value="MTD01146.1"/>
    <property type="molecule type" value="Genomic_DNA"/>
</dbReference>
<dbReference type="PROSITE" id="PS00211">
    <property type="entry name" value="ABC_TRANSPORTER_1"/>
    <property type="match status" value="1"/>
</dbReference>
<dbReference type="SUPFAM" id="SSF52540">
    <property type="entry name" value="P-loop containing nucleoside triphosphate hydrolases"/>
    <property type="match status" value="1"/>
</dbReference>
<accession>A0A6L6G8S0</accession>
<dbReference type="InterPro" id="IPR050763">
    <property type="entry name" value="ABC_transporter_ATP-binding"/>
</dbReference>
<keyword evidence="2" id="KW-0813">Transport</keyword>
<evidence type="ECO:0000256" key="4">
    <source>
        <dbReference type="ARBA" id="ARBA00022840"/>
    </source>
</evidence>
<evidence type="ECO:0000313" key="5">
    <source>
        <dbReference type="EMBL" id="MTD01146.1"/>
    </source>
</evidence>
<evidence type="ECO:0000313" key="6">
    <source>
        <dbReference type="Proteomes" id="UP000483839"/>
    </source>
</evidence>
<evidence type="ECO:0000256" key="1">
    <source>
        <dbReference type="ARBA" id="ARBA00005417"/>
    </source>
</evidence>
<dbReference type="InterPro" id="IPR003593">
    <property type="entry name" value="AAA+_ATPase"/>
</dbReference>
<dbReference type="InterPro" id="IPR017871">
    <property type="entry name" value="ABC_transporter-like_CS"/>
</dbReference>
<dbReference type="InterPro" id="IPR003439">
    <property type="entry name" value="ABC_transporter-like_ATP-bd"/>
</dbReference>
<evidence type="ECO:0000256" key="3">
    <source>
        <dbReference type="ARBA" id="ARBA00022741"/>
    </source>
</evidence>
<dbReference type="Proteomes" id="UP000483839">
    <property type="component" value="Unassembled WGS sequence"/>
</dbReference>
<dbReference type="PANTHER" id="PTHR42711:SF5">
    <property type="entry name" value="ABC TRANSPORTER ATP-BINDING PROTEIN NATA"/>
    <property type="match status" value="1"/>
</dbReference>
<dbReference type="AlphaFoldDB" id="A0A6L6G8S0"/>
<proteinExistence type="inferred from homology"/>
<dbReference type="Pfam" id="PF00005">
    <property type="entry name" value="ABC_tran"/>
    <property type="match status" value="1"/>
</dbReference>
<organism evidence="5 6">
    <name type="scientific">Streptococcus uberis</name>
    <dbReference type="NCBI Taxonomy" id="1349"/>
    <lineage>
        <taxon>Bacteria</taxon>
        <taxon>Bacillati</taxon>
        <taxon>Bacillota</taxon>
        <taxon>Bacilli</taxon>
        <taxon>Lactobacillales</taxon>
        <taxon>Streptococcaceae</taxon>
        <taxon>Streptococcus</taxon>
    </lineage>
</organism>
<dbReference type="RefSeq" id="WP_154617175.1">
    <property type="nucleotide sequence ID" value="NZ_JADFBG010000001.1"/>
</dbReference>
<keyword evidence="3" id="KW-0547">Nucleotide-binding</keyword>
<dbReference type="GO" id="GO:0016887">
    <property type="term" value="F:ATP hydrolysis activity"/>
    <property type="evidence" value="ECO:0007669"/>
    <property type="project" value="InterPro"/>
</dbReference>
<dbReference type="PROSITE" id="PS50893">
    <property type="entry name" value="ABC_TRANSPORTER_2"/>
    <property type="match status" value="1"/>
</dbReference>
<reference evidence="5 6" key="1">
    <citation type="submission" date="2019-11" db="EMBL/GenBank/DDBJ databases">
        <title>Streptococcus uberis isolated from clinical mastitis cases on a southeastern Queensland dairy.</title>
        <authorList>
            <person name="Workentine M.L."/>
            <person name="Price R."/>
            <person name="Olchowy T."/>
        </authorList>
    </citation>
    <scope>NUCLEOTIDE SEQUENCE [LARGE SCALE GENOMIC DNA]</scope>
    <source>
        <strain evidence="5 6">OLC4459-A17</strain>
    </source>
</reference>
<dbReference type="SMART" id="SM00382">
    <property type="entry name" value="AAA"/>
    <property type="match status" value="1"/>
</dbReference>
<dbReference type="GO" id="GO:0005524">
    <property type="term" value="F:ATP binding"/>
    <property type="evidence" value="ECO:0007669"/>
    <property type="project" value="UniProtKB-KW"/>
</dbReference>
<dbReference type="InterPro" id="IPR027417">
    <property type="entry name" value="P-loop_NTPase"/>
</dbReference>
<dbReference type="Gene3D" id="3.40.50.300">
    <property type="entry name" value="P-loop containing nucleotide triphosphate hydrolases"/>
    <property type="match status" value="1"/>
</dbReference>
<comment type="similarity">
    <text evidence="1">Belongs to the ABC transporter superfamily.</text>
</comment>
<name>A0A6L6G8S0_STRUB</name>
<dbReference type="PANTHER" id="PTHR42711">
    <property type="entry name" value="ABC TRANSPORTER ATP-BINDING PROTEIN"/>
    <property type="match status" value="1"/>
</dbReference>
<comment type="caution">
    <text evidence="5">The sequence shown here is derived from an EMBL/GenBank/DDBJ whole genome shotgun (WGS) entry which is preliminary data.</text>
</comment>
<sequence length="284" mass="32097">MVSLIKSEGLSKDYGTKRVLDWLDIDIQKGSLVAYLGTNGAGKTTTIKILTGLLKPSSGSVMRGSDLKIGMVFQQSILDADLTVGENLNNRLKMYRHSDREWLQKIMRLTGIESILKERYKSLSGGQKRRVDIARALIHKPQLLFLDEPTTGLDIQSRQSIWNLFRQLQEQEGLTIFLTTHYLEEAENADMVYIIDQGKLLAKGSSQDLIHHYAKNRLEVTVMKSEESSPGSQPIEESLEFENVSPQQVIAILKQYELQLKDFDYQKGSLNDAFLAITGKEMES</sequence>
<protein>
    <submittedName>
        <fullName evidence="5">ATP-binding cassette domain-containing protein</fullName>
    </submittedName>
</protein>
<gene>
    <name evidence="5" type="ORF">GKS16_02460</name>
</gene>
<keyword evidence="4 5" id="KW-0067">ATP-binding</keyword>
<evidence type="ECO:0000256" key="2">
    <source>
        <dbReference type="ARBA" id="ARBA00022448"/>
    </source>
</evidence>